<keyword evidence="11" id="KW-1185">Reference proteome</keyword>
<evidence type="ECO:0000256" key="3">
    <source>
        <dbReference type="ARBA" id="ARBA00022544"/>
    </source>
</evidence>
<dbReference type="InterPro" id="IPR057336">
    <property type="entry name" value="GerAC_N"/>
</dbReference>
<evidence type="ECO:0000256" key="6">
    <source>
        <dbReference type="ARBA" id="ARBA00023139"/>
    </source>
</evidence>
<keyword evidence="7" id="KW-0449">Lipoprotein</keyword>
<protein>
    <submittedName>
        <fullName evidence="10">Uncharacterized protein</fullName>
    </submittedName>
</protein>
<reference evidence="10 11" key="1">
    <citation type="submission" date="2017-07" db="EMBL/GenBank/DDBJ databases">
        <title>Genome sequencing and assembly of Paenibacillus rigui.</title>
        <authorList>
            <person name="Mayilraj S."/>
        </authorList>
    </citation>
    <scope>NUCLEOTIDE SEQUENCE [LARGE SCALE GENOMIC DNA]</scope>
    <source>
        <strain evidence="10 11">JCM 16352</strain>
    </source>
</reference>
<dbReference type="InterPro" id="IPR008844">
    <property type="entry name" value="Spore_GerAC-like"/>
</dbReference>
<dbReference type="NCBIfam" id="TIGR02887">
    <property type="entry name" value="spore_ger_x_C"/>
    <property type="match status" value="1"/>
</dbReference>
<dbReference type="GO" id="GO:0009847">
    <property type="term" value="P:spore germination"/>
    <property type="evidence" value="ECO:0007669"/>
    <property type="project" value="InterPro"/>
</dbReference>
<dbReference type="Gene3D" id="6.20.190.10">
    <property type="entry name" value="Nutrient germinant receptor protein C, domain 1"/>
    <property type="match status" value="1"/>
</dbReference>
<dbReference type="PANTHER" id="PTHR35789">
    <property type="entry name" value="SPORE GERMINATION PROTEIN B3"/>
    <property type="match status" value="1"/>
</dbReference>
<dbReference type="InterPro" id="IPR046953">
    <property type="entry name" value="Spore_GerAC-like_C"/>
</dbReference>
<comment type="similarity">
    <text evidence="2">Belongs to the GerABKC lipoprotein family.</text>
</comment>
<evidence type="ECO:0000259" key="8">
    <source>
        <dbReference type="Pfam" id="PF05504"/>
    </source>
</evidence>
<dbReference type="Pfam" id="PF05504">
    <property type="entry name" value="Spore_GerAC"/>
    <property type="match status" value="1"/>
</dbReference>
<evidence type="ECO:0000256" key="7">
    <source>
        <dbReference type="ARBA" id="ARBA00023288"/>
    </source>
</evidence>
<comment type="caution">
    <text evidence="10">The sequence shown here is derived from an EMBL/GenBank/DDBJ whole genome shotgun (WGS) entry which is preliminary data.</text>
</comment>
<keyword evidence="4" id="KW-0732">Signal</keyword>
<dbReference type="Proteomes" id="UP000215509">
    <property type="component" value="Unassembled WGS sequence"/>
</dbReference>
<evidence type="ECO:0000313" key="11">
    <source>
        <dbReference type="Proteomes" id="UP000215509"/>
    </source>
</evidence>
<dbReference type="EMBL" id="NMQW01000008">
    <property type="protein sequence ID" value="OXM87287.1"/>
    <property type="molecule type" value="Genomic_DNA"/>
</dbReference>
<evidence type="ECO:0000259" key="9">
    <source>
        <dbReference type="Pfam" id="PF25198"/>
    </source>
</evidence>
<evidence type="ECO:0000256" key="2">
    <source>
        <dbReference type="ARBA" id="ARBA00007886"/>
    </source>
</evidence>
<comment type="subcellular location">
    <subcellularLocation>
        <location evidence="1">Membrane</location>
        <topology evidence="1">Lipid-anchor</topology>
    </subcellularLocation>
</comment>
<evidence type="ECO:0000256" key="1">
    <source>
        <dbReference type="ARBA" id="ARBA00004635"/>
    </source>
</evidence>
<proteinExistence type="inferred from homology"/>
<dbReference type="PANTHER" id="PTHR35789:SF1">
    <property type="entry name" value="SPORE GERMINATION PROTEIN B3"/>
    <property type="match status" value="1"/>
</dbReference>
<feature type="domain" description="Spore germination protein N-terminal" evidence="9">
    <location>
        <begin position="52"/>
        <end position="223"/>
    </location>
</feature>
<dbReference type="GO" id="GO:0016020">
    <property type="term" value="C:membrane"/>
    <property type="evidence" value="ECO:0007669"/>
    <property type="project" value="UniProtKB-SubCell"/>
</dbReference>
<dbReference type="InterPro" id="IPR038501">
    <property type="entry name" value="Spore_GerAC_C_sf"/>
</dbReference>
<evidence type="ECO:0000256" key="4">
    <source>
        <dbReference type="ARBA" id="ARBA00022729"/>
    </source>
</evidence>
<dbReference type="Pfam" id="PF25198">
    <property type="entry name" value="Spore_GerAC_N"/>
    <property type="match status" value="1"/>
</dbReference>
<gene>
    <name evidence="10" type="ORF">CF651_06525</name>
</gene>
<name>A0A229UUK2_9BACL</name>
<keyword evidence="3" id="KW-0309">Germination</keyword>
<dbReference type="AlphaFoldDB" id="A0A229UUK2"/>
<keyword evidence="5" id="KW-0472">Membrane</keyword>
<dbReference type="Gene3D" id="3.30.300.210">
    <property type="entry name" value="Nutrient germinant receptor protein C, domain 3"/>
    <property type="match status" value="1"/>
</dbReference>
<evidence type="ECO:0000313" key="10">
    <source>
        <dbReference type="EMBL" id="OXM87287.1"/>
    </source>
</evidence>
<keyword evidence="6" id="KW-0564">Palmitate</keyword>
<organism evidence="10 11">
    <name type="scientific">Paenibacillus rigui</name>
    <dbReference type="NCBI Taxonomy" id="554312"/>
    <lineage>
        <taxon>Bacteria</taxon>
        <taxon>Bacillati</taxon>
        <taxon>Bacillota</taxon>
        <taxon>Bacilli</taxon>
        <taxon>Bacillales</taxon>
        <taxon>Paenibacillaceae</taxon>
        <taxon>Paenibacillus</taxon>
    </lineage>
</organism>
<feature type="domain" description="Spore germination GerAC-like C-terminal" evidence="8">
    <location>
        <begin position="238"/>
        <end position="406"/>
    </location>
</feature>
<evidence type="ECO:0000256" key="5">
    <source>
        <dbReference type="ARBA" id="ARBA00023136"/>
    </source>
</evidence>
<dbReference type="OrthoDB" id="9816067at2"/>
<accession>A0A229UUK2</accession>
<sequence>MGYIGQSPVVGAAQAAAPHSYRTGDGEEMTRMMRYKVIVLITCLSVLTGCWDRVEINDLALVMAGGLDLGENGQVEASLQIAIPQSSTTGQGGGKTKKAFMLVSETGKDGPDSLSKIQKRLSRKISFGHRGVLVIGEAYARHGLDQVLDQLTRSAENRYLVYVLTAHGTTAKQILKTSYLLESIPATALKKMQSNESSHSVKVDDFLGTLSSIGKSPVTGAIRLSSKDANEASFQINEAAVYREGKLVGFLTENEMKILQWERGKLKNERIQTQVERKEPGFKGTVSIVVLSAHTAIQTRMKDDLPEASITFKFKGRVVENDTRLDLSKGENIKRVESKLTEHMEKQIKNLFLHVQKQLKSDIFGLGEQIHIEHGADWKKIKNQWNDIYPQVPVNVKVEVVIERIGRTQAPAQLKN</sequence>